<dbReference type="PANTHER" id="PTHR12304">
    <property type="entry name" value="INOSINE-URIDINE PREFERRING NUCLEOSIDE HYDROLASE"/>
    <property type="match status" value="1"/>
</dbReference>
<accession>A0A4D6HJT7</accession>
<dbReference type="Gene3D" id="3.90.245.10">
    <property type="entry name" value="Ribonucleoside hydrolase-like"/>
    <property type="match status" value="1"/>
</dbReference>
<dbReference type="GO" id="GO:0006152">
    <property type="term" value="P:purine nucleoside catabolic process"/>
    <property type="evidence" value="ECO:0007669"/>
    <property type="project" value="TreeGrafter"/>
</dbReference>
<dbReference type="EMBL" id="CP031305">
    <property type="protein sequence ID" value="QCC53851.1"/>
    <property type="molecule type" value="Genomic_DNA"/>
</dbReference>
<dbReference type="KEGG" id="nbg:DV706_04715"/>
<dbReference type="Proteomes" id="UP000296822">
    <property type="component" value="Chromosome"/>
</dbReference>
<dbReference type="InterPro" id="IPR001910">
    <property type="entry name" value="Inosine/uridine_hydrolase_dom"/>
</dbReference>
<gene>
    <name evidence="4" type="ORF">DV706_04715</name>
</gene>
<evidence type="ECO:0000313" key="4">
    <source>
        <dbReference type="EMBL" id="QCC53851.1"/>
    </source>
</evidence>
<proteinExistence type="predicted"/>
<dbReference type="GO" id="GO:0045437">
    <property type="term" value="F:uridine nucleosidase activity"/>
    <property type="evidence" value="ECO:0007669"/>
    <property type="project" value="UniProtKB-ARBA"/>
</dbReference>
<sequence length="322" mass="34337">MTVLIDTDPGCDDAVALLLALERSELDVVGLTTVHGNAPVEETTENARSILEVLDRTDVPVAMGADRPLLVDLETAEHIHGEGGIRGELPQPGPETQPVDSHAAQFIIEQAREHEGELTLAAIGPLTNVALALAIEPELPELLDELIVMGGAAFVPGNITPLAEANFHADPHAARRVVRDATPTIVGLDVTTSATLSPDRVESLPQDDPLGRSIDDWLTYYDDERLERYGIESAAIHDALVIAGLVDDAVLETEPYQMVVGTDSELDRGALVCDATGVTGEPPNGTVAVGVDDERFRELLAESLERVLSRADVEATGFQSSR</sequence>
<feature type="domain" description="Inosine/uridine-preferring nucleoside hydrolase" evidence="3">
    <location>
        <begin position="3"/>
        <end position="298"/>
    </location>
</feature>
<dbReference type="PROSITE" id="PS01247">
    <property type="entry name" value="IUNH"/>
    <property type="match status" value="1"/>
</dbReference>
<keyword evidence="2" id="KW-0326">Glycosidase</keyword>
<evidence type="ECO:0000313" key="5">
    <source>
        <dbReference type="Proteomes" id="UP000296822"/>
    </source>
</evidence>
<protein>
    <submittedName>
        <fullName evidence="4">Nucleoside hydrolase</fullName>
    </submittedName>
</protein>
<organism evidence="4 5">
    <name type="scientific">Natronorubrum bangense</name>
    <dbReference type="NCBI Taxonomy" id="61858"/>
    <lineage>
        <taxon>Archaea</taxon>
        <taxon>Methanobacteriati</taxon>
        <taxon>Methanobacteriota</taxon>
        <taxon>Stenosarchaea group</taxon>
        <taxon>Halobacteria</taxon>
        <taxon>Halobacteriales</taxon>
        <taxon>Natrialbaceae</taxon>
        <taxon>Natronorubrum</taxon>
    </lineage>
</organism>
<name>A0A4D6HJT7_9EURY</name>
<reference evidence="4 5" key="1">
    <citation type="journal article" date="2019" name="Nat. Commun.">
        <title>A new type of DNA phosphorothioation-based antiviral system in archaea.</title>
        <authorList>
            <person name="Xiong L."/>
            <person name="Liu S."/>
            <person name="Chen S."/>
            <person name="Xiao Y."/>
            <person name="Zhu B."/>
            <person name="Gao Y."/>
            <person name="Zhang Y."/>
            <person name="Chen B."/>
            <person name="Luo J."/>
            <person name="Deng Z."/>
            <person name="Chen X."/>
            <person name="Wang L."/>
            <person name="Chen S."/>
        </authorList>
    </citation>
    <scope>NUCLEOTIDE SEQUENCE [LARGE SCALE GENOMIC DNA]</scope>
    <source>
        <strain evidence="4 5">JCM 10635</strain>
    </source>
</reference>
<dbReference type="PANTHER" id="PTHR12304:SF4">
    <property type="entry name" value="URIDINE NUCLEOSIDASE"/>
    <property type="match status" value="1"/>
</dbReference>
<dbReference type="GO" id="GO:0008477">
    <property type="term" value="F:purine nucleosidase activity"/>
    <property type="evidence" value="ECO:0007669"/>
    <property type="project" value="TreeGrafter"/>
</dbReference>
<dbReference type="SUPFAM" id="SSF53590">
    <property type="entry name" value="Nucleoside hydrolase"/>
    <property type="match status" value="1"/>
</dbReference>
<dbReference type="GeneID" id="39850541"/>
<evidence type="ECO:0000256" key="2">
    <source>
        <dbReference type="ARBA" id="ARBA00023295"/>
    </source>
</evidence>
<evidence type="ECO:0000259" key="3">
    <source>
        <dbReference type="Pfam" id="PF01156"/>
    </source>
</evidence>
<dbReference type="InterPro" id="IPR015910">
    <property type="entry name" value="I/U_nuclsd_hydro_CS"/>
</dbReference>
<keyword evidence="1 4" id="KW-0378">Hydrolase</keyword>
<dbReference type="InterPro" id="IPR023186">
    <property type="entry name" value="IUNH"/>
</dbReference>
<evidence type="ECO:0000256" key="1">
    <source>
        <dbReference type="ARBA" id="ARBA00022801"/>
    </source>
</evidence>
<dbReference type="AlphaFoldDB" id="A0A4D6HJT7"/>
<dbReference type="GO" id="GO:0005829">
    <property type="term" value="C:cytosol"/>
    <property type="evidence" value="ECO:0007669"/>
    <property type="project" value="TreeGrafter"/>
</dbReference>
<dbReference type="InterPro" id="IPR036452">
    <property type="entry name" value="Ribo_hydro-like"/>
</dbReference>
<dbReference type="Pfam" id="PF01156">
    <property type="entry name" value="IU_nuc_hydro"/>
    <property type="match status" value="1"/>
</dbReference>
<dbReference type="RefSeq" id="WP_006066282.1">
    <property type="nucleotide sequence ID" value="NZ_CP031305.1"/>
</dbReference>